<evidence type="ECO:0000256" key="9">
    <source>
        <dbReference type="SAM" id="MobiDB-lite"/>
    </source>
</evidence>
<dbReference type="EMBL" id="CAICTM010002904">
    <property type="protein sequence ID" value="CAB9530511.1"/>
    <property type="molecule type" value="Genomic_DNA"/>
</dbReference>
<keyword evidence="4 7" id="KW-0720">Serine protease</keyword>
<keyword evidence="2 7" id="KW-0645">Protease</keyword>
<dbReference type="EC" id="3.4.21.62" evidence="6"/>
<keyword evidence="10" id="KW-0472">Membrane</keyword>
<proteinExistence type="inferred from homology"/>
<evidence type="ECO:0000256" key="6">
    <source>
        <dbReference type="ARBA" id="ARBA00023619"/>
    </source>
</evidence>
<feature type="transmembrane region" description="Helical" evidence="10">
    <location>
        <begin position="562"/>
        <end position="587"/>
    </location>
</feature>
<dbReference type="Gene3D" id="3.60.21.70">
    <property type="entry name" value="PhoD-like phosphatase"/>
    <property type="match status" value="1"/>
</dbReference>
<keyword evidence="10" id="KW-1133">Transmembrane helix</keyword>
<dbReference type="PROSITE" id="PS51892">
    <property type="entry name" value="SUBTILASE"/>
    <property type="match status" value="1"/>
</dbReference>
<dbReference type="SUPFAM" id="SSF56300">
    <property type="entry name" value="Metallo-dependent phosphatases"/>
    <property type="match status" value="1"/>
</dbReference>
<dbReference type="AlphaFoldDB" id="A0A9N8F0C7"/>
<dbReference type="PANTHER" id="PTHR43806">
    <property type="entry name" value="PEPTIDASE S8"/>
    <property type="match status" value="1"/>
</dbReference>
<dbReference type="Pfam" id="PF00082">
    <property type="entry name" value="Peptidase_S8"/>
    <property type="match status" value="1"/>
</dbReference>
<feature type="compositionally biased region" description="Polar residues" evidence="9">
    <location>
        <begin position="974"/>
        <end position="983"/>
    </location>
</feature>
<organism evidence="13 14">
    <name type="scientific">Seminavis robusta</name>
    <dbReference type="NCBI Taxonomy" id="568900"/>
    <lineage>
        <taxon>Eukaryota</taxon>
        <taxon>Sar</taxon>
        <taxon>Stramenopiles</taxon>
        <taxon>Ochrophyta</taxon>
        <taxon>Bacillariophyta</taxon>
        <taxon>Bacillariophyceae</taxon>
        <taxon>Bacillariophycidae</taxon>
        <taxon>Naviculales</taxon>
        <taxon>Naviculaceae</taxon>
        <taxon>Seminavis</taxon>
    </lineage>
</organism>
<evidence type="ECO:0000256" key="5">
    <source>
        <dbReference type="ARBA" id="ARBA00023529"/>
    </source>
</evidence>
<evidence type="ECO:0000256" key="3">
    <source>
        <dbReference type="ARBA" id="ARBA00022801"/>
    </source>
</evidence>
<dbReference type="InterPro" id="IPR018946">
    <property type="entry name" value="PhoD-like_MPP"/>
</dbReference>
<dbReference type="GO" id="GO:0006508">
    <property type="term" value="P:proteolysis"/>
    <property type="evidence" value="ECO:0007669"/>
    <property type="project" value="UniProtKB-KW"/>
</dbReference>
<keyword evidence="10" id="KW-0812">Transmembrane</keyword>
<feature type="active site" description="Charge relay system" evidence="7">
    <location>
        <position position="733"/>
    </location>
</feature>
<dbReference type="InterPro" id="IPR050131">
    <property type="entry name" value="Peptidase_S8_subtilisin-like"/>
</dbReference>
<evidence type="ECO:0000256" key="1">
    <source>
        <dbReference type="ARBA" id="ARBA00011073"/>
    </source>
</evidence>
<evidence type="ECO:0000313" key="13">
    <source>
        <dbReference type="EMBL" id="CAB9530511.1"/>
    </source>
</evidence>
<reference evidence="13" key="1">
    <citation type="submission" date="2020-06" db="EMBL/GenBank/DDBJ databases">
        <authorList>
            <consortium name="Plant Systems Biology data submission"/>
        </authorList>
    </citation>
    <scope>NUCLEOTIDE SEQUENCE</scope>
    <source>
        <strain evidence="13">D6</strain>
    </source>
</reference>
<dbReference type="InterPro" id="IPR038607">
    <property type="entry name" value="PhoD-like_sf"/>
</dbReference>
<comment type="caution">
    <text evidence="13">The sequence shown here is derived from an EMBL/GenBank/DDBJ whole genome shotgun (WGS) entry which is preliminary data.</text>
</comment>
<evidence type="ECO:0000256" key="4">
    <source>
        <dbReference type="ARBA" id="ARBA00022825"/>
    </source>
</evidence>
<dbReference type="PRINTS" id="PR00723">
    <property type="entry name" value="SUBTILISIN"/>
</dbReference>
<dbReference type="Pfam" id="PF09423">
    <property type="entry name" value="PhoD"/>
    <property type="match status" value="1"/>
</dbReference>
<dbReference type="InterPro" id="IPR029052">
    <property type="entry name" value="Metallo-depent_PP-like"/>
</dbReference>
<dbReference type="Proteomes" id="UP001153069">
    <property type="component" value="Unassembled WGS sequence"/>
</dbReference>
<keyword evidence="14" id="KW-1185">Reference proteome</keyword>
<dbReference type="InterPro" id="IPR000209">
    <property type="entry name" value="Peptidase_S8/S53_dom"/>
</dbReference>
<dbReference type="InterPro" id="IPR036852">
    <property type="entry name" value="Peptidase_S8/S53_dom_sf"/>
</dbReference>
<feature type="transmembrane region" description="Helical" evidence="10">
    <location>
        <begin position="12"/>
        <end position="34"/>
    </location>
</feature>
<feature type="transmembrane region" description="Helical" evidence="10">
    <location>
        <begin position="599"/>
        <end position="622"/>
    </location>
</feature>
<evidence type="ECO:0000313" key="14">
    <source>
        <dbReference type="Proteomes" id="UP001153069"/>
    </source>
</evidence>
<dbReference type="InterPro" id="IPR023827">
    <property type="entry name" value="Peptidase_S8_Asp-AS"/>
</dbReference>
<feature type="compositionally biased region" description="Low complexity" evidence="9">
    <location>
        <begin position="103"/>
        <end position="112"/>
    </location>
</feature>
<evidence type="ECO:0000256" key="8">
    <source>
        <dbReference type="RuleBase" id="RU003355"/>
    </source>
</evidence>
<feature type="compositionally biased region" description="Polar residues" evidence="9">
    <location>
        <begin position="997"/>
        <end position="1007"/>
    </location>
</feature>
<comment type="similarity">
    <text evidence="1 7 8">Belongs to the peptidase S8 family.</text>
</comment>
<feature type="transmembrane region" description="Helical" evidence="10">
    <location>
        <begin position="528"/>
        <end position="550"/>
    </location>
</feature>
<feature type="active site" description="Charge relay system" evidence="7">
    <location>
        <position position="702"/>
    </location>
</feature>
<feature type="domain" description="Peptidase S8/S53" evidence="11">
    <location>
        <begin position="693"/>
        <end position="933"/>
    </location>
</feature>
<dbReference type="SUPFAM" id="SSF52743">
    <property type="entry name" value="Subtilisin-like"/>
    <property type="match status" value="1"/>
</dbReference>
<dbReference type="InterPro" id="IPR015500">
    <property type="entry name" value="Peptidase_S8_subtilisin-rel"/>
</dbReference>
<evidence type="ECO:0000256" key="2">
    <source>
        <dbReference type="ARBA" id="ARBA00022670"/>
    </source>
</evidence>
<dbReference type="Gene3D" id="3.40.50.200">
    <property type="entry name" value="Peptidase S8/S53 domain"/>
    <property type="match status" value="1"/>
</dbReference>
<protein>
    <recommendedName>
        <fullName evidence="6">subtilisin</fullName>
        <ecNumber evidence="6">3.4.21.62</ecNumber>
    </recommendedName>
</protein>
<feature type="region of interest" description="Disordered" evidence="9">
    <location>
        <begin position="101"/>
        <end position="121"/>
    </location>
</feature>
<name>A0A9N8F0C7_9STRA</name>
<sequence length="1007" mass="109123">MGDLCKSLGCKVITGYLIVAVLGLASSATMNYLWTFNYNYATQPADQWLLVGGITENSASFRIRLADNGRARTAQQDDSRLVIAEDPGLLLVVSEHSLFSQNDDSTSTSSSDSDNHPASNPQYGIHAITVTDLTPQSLLYYGVRSSYYGTSLNGKFQTPAPEGTRFNFSIAAAGCAWTGSRNSVFDFIRRDHPNLQFMMHMGDFHYEDIKSDSLTQRLDAYSTVLKSSQQANLYREVPLVYTWDDHDYVGDEDINYQVPSSRVRRSAQLAYQQAIPHYPLPAAAADGLQNATVIPVPIYHAFTVGTVRFIMSDLQSDKSNTSIYSAQQQEWLFNELQQADQYDFVIWITSKPWIGSETEENRDDVAGSWLDASYAQDRSALSNLITQVFADGPRNLLVLAGDAHMVAFDQGTHTYYGDDPSGAYSFPILQSAPLDRLGTTKGGPFTDGCASLSGERTHQYSTLWFEFVEGEDPCIEIESYRIDEWEYSDRIFQKKLCGQFFVPAKAPNDIPIEDQKCRIALVSDITQVFYIVAVVVSFALAVGTCMVVSLEPGSDQGCASRTCCGLIATFIAWATAALILLIALIIPLSSDIPQYDLRWSFVISICTTVLMAVVLFIIFCCCSKKQTPQQEPKIGESTNLSYAGPIVQSTKTPAILPPSVYRAAATSDVDEDRLPLGVMLTGGAKLQEEGLTGKGVRVAVIDSGVDQEHPGFRGQVKSRDWIRSGTPLEEDDHGTHVAGTIHLMAPDAELYDYRVFGSEGSLSVDQAIAKAIRDATDAKCQVINMSLGGAFPNDKIWEAVQYASNKGVVLVCAAGNEGDDNPLTNEISFPASYKECFSIAAVAKAEGLPVAVFSNSNPLIDYAGIGVDVTSFKPGGGFQNMSGTSMACPHVAGLIACLMTNGQYYSADRLRNRLDRLAIDIDVAGVDNATGVGFVTYLDEDSFDKIMPRKAGMVPPQGEEGVEVSATLDPPTGSVRSSASNPAASVRASSLAPGSVRGSSSVPATNV</sequence>
<feature type="region of interest" description="Disordered" evidence="9">
    <location>
        <begin position="949"/>
        <end position="1007"/>
    </location>
</feature>
<evidence type="ECO:0000259" key="11">
    <source>
        <dbReference type="Pfam" id="PF00082"/>
    </source>
</evidence>
<dbReference type="OrthoDB" id="2100241at2759"/>
<feature type="domain" description="PhoD-like phosphatase metallophosphatase" evidence="12">
    <location>
        <begin position="174"/>
        <end position="411"/>
    </location>
</feature>
<evidence type="ECO:0000256" key="7">
    <source>
        <dbReference type="PROSITE-ProRule" id="PRU01240"/>
    </source>
</evidence>
<accession>A0A9N8F0C7</accession>
<evidence type="ECO:0000259" key="12">
    <source>
        <dbReference type="Pfam" id="PF09423"/>
    </source>
</evidence>
<feature type="active site" description="Charge relay system" evidence="7">
    <location>
        <position position="885"/>
    </location>
</feature>
<dbReference type="GO" id="GO:0004252">
    <property type="term" value="F:serine-type endopeptidase activity"/>
    <property type="evidence" value="ECO:0007669"/>
    <property type="project" value="UniProtKB-UniRule"/>
</dbReference>
<dbReference type="InterPro" id="IPR023828">
    <property type="entry name" value="Peptidase_S8_Ser-AS"/>
</dbReference>
<keyword evidence="3 7" id="KW-0378">Hydrolase</keyword>
<gene>
    <name evidence="13" type="ORF">SEMRO_2906_G340000.1</name>
</gene>
<evidence type="ECO:0000256" key="10">
    <source>
        <dbReference type="SAM" id="Phobius"/>
    </source>
</evidence>
<comment type="catalytic activity">
    <reaction evidence="5">
        <text>Hydrolysis of proteins with broad specificity for peptide bonds, and a preference for a large uncharged residue in P1. Hydrolyzes peptide amides.</text>
        <dbReference type="EC" id="3.4.21.62"/>
    </reaction>
</comment>
<dbReference type="PROSITE" id="PS00138">
    <property type="entry name" value="SUBTILASE_SER"/>
    <property type="match status" value="1"/>
</dbReference>
<dbReference type="PANTHER" id="PTHR43806:SF11">
    <property type="entry name" value="CEREVISIN-RELATED"/>
    <property type="match status" value="1"/>
</dbReference>
<dbReference type="PROSITE" id="PS00136">
    <property type="entry name" value="SUBTILASE_ASP"/>
    <property type="match status" value="1"/>
</dbReference>